<feature type="non-terminal residue" evidence="4">
    <location>
        <position position="389"/>
    </location>
</feature>
<dbReference type="PROSITE" id="PS50005">
    <property type="entry name" value="TPR"/>
    <property type="match status" value="1"/>
</dbReference>
<feature type="domain" description="Tetratricopeptide repeat protein 21A/21B N-terminal ARM repeat" evidence="3">
    <location>
        <begin position="12"/>
        <end position="235"/>
    </location>
</feature>
<comment type="caution">
    <text evidence="4">The sequence shown here is derived from an EMBL/GenBank/DDBJ whole genome shotgun (WGS) entry which is preliminary data.</text>
</comment>
<dbReference type="GO" id="GO:0030991">
    <property type="term" value="C:intraciliary transport particle A"/>
    <property type="evidence" value="ECO:0007669"/>
    <property type="project" value="TreeGrafter"/>
</dbReference>
<dbReference type="GO" id="GO:0035721">
    <property type="term" value="P:intraciliary retrograde transport"/>
    <property type="evidence" value="ECO:0007669"/>
    <property type="project" value="TreeGrafter"/>
</dbReference>
<gene>
    <name evidence="4" type="ORF">MNOR_LOCUS33089</name>
</gene>
<dbReference type="GO" id="GO:0005929">
    <property type="term" value="C:cilium"/>
    <property type="evidence" value="ECO:0007669"/>
    <property type="project" value="GOC"/>
</dbReference>
<evidence type="ECO:0000313" key="5">
    <source>
        <dbReference type="Proteomes" id="UP001497623"/>
    </source>
</evidence>
<feature type="repeat" description="TPR" evidence="2">
    <location>
        <begin position="110"/>
        <end position="143"/>
    </location>
</feature>
<dbReference type="Gene3D" id="1.25.40.10">
    <property type="entry name" value="Tetratricopeptide repeat domain"/>
    <property type="match status" value="2"/>
</dbReference>
<proteinExistence type="inferred from homology"/>
<keyword evidence="2" id="KW-0802">TPR repeat</keyword>
<sequence length="389" mass="44528">MAEIDAVLKGKVHYYGREHYYQAMQDACVEASKKFGKDPVYGFYSAVAHLLQGHTQEAIRALQPLQNDRDVMLGTILALIYGHRHCQVVDKEAVAQLDARLKEERKKASQSTLYYAGVFLFLSSRYDKAREYVDRMLKMNPESLDGRALKGWIELQAGRDSKNKNTLQFFDAVLEESPKHMDSLFGKAKHYESQGKYSESMDTLNLLVVSLPGFTPPLVEKIKVHLAEQDWDQCLDAANRVLTIERHNIEAQKYRTLYVLCRQGNYEEAAQGLRNLYSEMDRSEPNNAALFIHMAQLFSRLETNNVFFTNNVMRARRASTYSAYGHPGGPQRLNESWYGLSRTRSADREKLYDTPVKVKKTTKARVIVLVRCSAAGLKFKPFIHRLLPS</sequence>
<reference evidence="4 5" key="1">
    <citation type="submission" date="2024-05" db="EMBL/GenBank/DDBJ databases">
        <authorList>
            <person name="Wallberg A."/>
        </authorList>
    </citation>
    <scope>NUCLEOTIDE SEQUENCE [LARGE SCALE GENOMIC DNA]</scope>
</reference>
<dbReference type="InterPro" id="IPR040364">
    <property type="entry name" value="TTC21A/TTC21B"/>
</dbReference>
<keyword evidence="5" id="KW-1185">Reference proteome</keyword>
<dbReference type="AlphaFoldDB" id="A0AAV2S8M7"/>
<dbReference type="SUPFAM" id="SSF48452">
    <property type="entry name" value="TPR-like"/>
    <property type="match status" value="1"/>
</dbReference>
<dbReference type="Proteomes" id="UP001497623">
    <property type="component" value="Unassembled WGS sequence"/>
</dbReference>
<name>A0AAV2S8M7_MEGNR</name>
<evidence type="ECO:0000256" key="1">
    <source>
        <dbReference type="ARBA" id="ARBA00010935"/>
    </source>
</evidence>
<dbReference type="PANTHER" id="PTHR14699:SF0">
    <property type="entry name" value="TETRATRICOPEPTIDE REPEAT PROTEIN 21 HOMOLOG"/>
    <property type="match status" value="1"/>
</dbReference>
<evidence type="ECO:0000259" key="3">
    <source>
        <dbReference type="Pfam" id="PF25062"/>
    </source>
</evidence>
<dbReference type="InterPro" id="IPR056833">
    <property type="entry name" value="ARM_TT21_N"/>
</dbReference>
<dbReference type="PANTHER" id="PTHR14699">
    <property type="entry name" value="STI2 PROTEIN-RELATED"/>
    <property type="match status" value="1"/>
</dbReference>
<protein>
    <recommendedName>
        <fullName evidence="3">Tetratricopeptide repeat protein 21A/21B N-terminal ARM repeat domain-containing protein</fullName>
    </recommendedName>
</protein>
<dbReference type="InterPro" id="IPR019734">
    <property type="entry name" value="TPR_rpt"/>
</dbReference>
<evidence type="ECO:0000313" key="4">
    <source>
        <dbReference type="EMBL" id="CAL4164059.1"/>
    </source>
</evidence>
<dbReference type="GO" id="GO:0061512">
    <property type="term" value="P:protein localization to cilium"/>
    <property type="evidence" value="ECO:0007669"/>
    <property type="project" value="TreeGrafter"/>
</dbReference>
<dbReference type="Pfam" id="PF25062">
    <property type="entry name" value="ARM_TT21_N"/>
    <property type="match status" value="1"/>
</dbReference>
<comment type="similarity">
    <text evidence="1">Belongs to the TTC21 family.</text>
</comment>
<dbReference type="InterPro" id="IPR011990">
    <property type="entry name" value="TPR-like_helical_dom_sf"/>
</dbReference>
<evidence type="ECO:0000256" key="2">
    <source>
        <dbReference type="PROSITE-ProRule" id="PRU00339"/>
    </source>
</evidence>
<organism evidence="4 5">
    <name type="scientific">Meganyctiphanes norvegica</name>
    <name type="common">Northern krill</name>
    <name type="synonym">Thysanopoda norvegica</name>
    <dbReference type="NCBI Taxonomy" id="48144"/>
    <lineage>
        <taxon>Eukaryota</taxon>
        <taxon>Metazoa</taxon>
        <taxon>Ecdysozoa</taxon>
        <taxon>Arthropoda</taxon>
        <taxon>Crustacea</taxon>
        <taxon>Multicrustacea</taxon>
        <taxon>Malacostraca</taxon>
        <taxon>Eumalacostraca</taxon>
        <taxon>Eucarida</taxon>
        <taxon>Euphausiacea</taxon>
        <taxon>Euphausiidae</taxon>
        <taxon>Meganyctiphanes</taxon>
    </lineage>
</organism>
<accession>A0AAV2S8M7</accession>
<dbReference type="EMBL" id="CAXKWB010046647">
    <property type="protein sequence ID" value="CAL4164059.1"/>
    <property type="molecule type" value="Genomic_DNA"/>
</dbReference>